<feature type="domain" description="Peptidase S24/S26A/S26B/S26C" evidence="1">
    <location>
        <begin position="7"/>
        <end position="84"/>
    </location>
</feature>
<reference evidence="2 3" key="1">
    <citation type="submission" date="2016-11" db="EMBL/GenBank/DDBJ databases">
        <authorList>
            <person name="Jaros S."/>
            <person name="Januszkiewicz K."/>
            <person name="Wedrychowicz H."/>
        </authorList>
    </citation>
    <scope>NUCLEOTIDE SEQUENCE [LARGE SCALE GENOMIC DNA]</scope>
    <source>
        <strain evidence="2 3">DSM 16917</strain>
    </source>
</reference>
<name>A0A1M5UL20_9GAMM</name>
<dbReference type="InterPro" id="IPR036286">
    <property type="entry name" value="LexA/Signal_pep-like_sf"/>
</dbReference>
<dbReference type="EMBL" id="FQXG01000003">
    <property type="protein sequence ID" value="SHH63689.1"/>
    <property type="molecule type" value="Genomic_DNA"/>
</dbReference>
<dbReference type="CDD" id="cd06529">
    <property type="entry name" value="S24_LexA-like"/>
    <property type="match status" value="1"/>
</dbReference>
<organism evidence="2 3">
    <name type="scientific">Ferrimonas marina</name>
    <dbReference type="NCBI Taxonomy" id="299255"/>
    <lineage>
        <taxon>Bacteria</taxon>
        <taxon>Pseudomonadati</taxon>
        <taxon>Pseudomonadota</taxon>
        <taxon>Gammaproteobacteria</taxon>
        <taxon>Alteromonadales</taxon>
        <taxon>Ferrimonadaceae</taxon>
        <taxon>Ferrimonas</taxon>
    </lineage>
</organism>
<dbReference type="STRING" id="299255.SAMN02745129_2620"/>
<dbReference type="OrthoDB" id="9787787at2"/>
<proteinExistence type="predicted"/>
<gene>
    <name evidence="2" type="ORF">SAMN02745129_2620</name>
</gene>
<evidence type="ECO:0000259" key="1">
    <source>
        <dbReference type="Pfam" id="PF00717"/>
    </source>
</evidence>
<dbReference type="SUPFAM" id="SSF51306">
    <property type="entry name" value="LexA/Signal peptidase"/>
    <property type="match status" value="1"/>
</dbReference>
<evidence type="ECO:0000313" key="2">
    <source>
        <dbReference type="EMBL" id="SHH63689.1"/>
    </source>
</evidence>
<dbReference type="RefSeq" id="WP_067655000.1">
    <property type="nucleotide sequence ID" value="NZ_FQXG01000003.1"/>
</dbReference>
<keyword evidence="3" id="KW-1185">Reference proteome</keyword>
<dbReference type="Pfam" id="PF00717">
    <property type="entry name" value="Peptidase_S24"/>
    <property type="match status" value="1"/>
</dbReference>
<evidence type="ECO:0000313" key="3">
    <source>
        <dbReference type="Proteomes" id="UP000184268"/>
    </source>
</evidence>
<dbReference type="InterPro" id="IPR039418">
    <property type="entry name" value="LexA-like"/>
</dbReference>
<dbReference type="Proteomes" id="UP000184268">
    <property type="component" value="Unassembled WGS sequence"/>
</dbReference>
<sequence length="124" mass="13187">MAGIKGFASPARSYEGNQLSLDQLVIEKPHATIFCEASGDGMAGAGILNGSVLIIERGFRERHGDLVLAVVDGEHLVRRVDEMNQLLVAEPLPGDETGYPAVGLGRSGEVVIEGVVIGCLNRYR</sequence>
<dbReference type="InterPro" id="IPR015927">
    <property type="entry name" value="Peptidase_S24_S26A/B/C"/>
</dbReference>
<dbReference type="AlphaFoldDB" id="A0A1M5UL20"/>
<dbReference type="Gene3D" id="2.10.109.10">
    <property type="entry name" value="Umud Fragment, subunit A"/>
    <property type="match status" value="1"/>
</dbReference>
<accession>A0A1M5UL20</accession>
<protein>
    <submittedName>
        <fullName evidence="2">DNA polymerase V</fullName>
    </submittedName>
</protein>